<dbReference type="Proteomes" id="UP000013148">
    <property type="component" value="Unassembled WGS sequence"/>
</dbReference>
<keyword evidence="1" id="KW-0812">Transmembrane</keyword>
<organism evidence="2 3">
    <name type="scientific">Acinetobacter guillouiae NIPH 991</name>
    <dbReference type="NCBI Taxonomy" id="1217656"/>
    <lineage>
        <taxon>Bacteria</taxon>
        <taxon>Pseudomonadati</taxon>
        <taxon>Pseudomonadota</taxon>
        <taxon>Gammaproteobacteria</taxon>
        <taxon>Moraxellales</taxon>
        <taxon>Moraxellaceae</taxon>
        <taxon>Acinetobacter</taxon>
    </lineage>
</organism>
<evidence type="ECO:0000313" key="3">
    <source>
        <dbReference type="Proteomes" id="UP000013148"/>
    </source>
</evidence>
<comment type="caution">
    <text evidence="2">The sequence shown here is derived from an EMBL/GenBank/DDBJ whole genome shotgun (WGS) entry which is preliminary data.</text>
</comment>
<feature type="transmembrane region" description="Helical" evidence="1">
    <location>
        <begin position="184"/>
        <end position="200"/>
    </location>
</feature>
<reference evidence="2 3" key="1">
    <citation type="submission" date="2013-02" db="EMBL/GenBank/DDBJ databases">
        <title>The Genome Sequence of Acinetobacter guillouiae NIPH 991.</title>
        <authorList>
            <consortium name="The Broad Institute Genome Sequencing Platform"/>
            <consortium name="The Broad Institute Genome Sequencing Center for Infectious Disease"/>
            <person name="Cerqueira G."/>
            <person name="Feldgarden M."/>
            <person name="Courvalin P."/>
            <person name="Perichon B."/>
            <person name="Grillot-Courvalin C."/>
            <person name="Clermont D."/>
            <person name="Rocha E."/>
            <person name="Yoon E.-J."/>
            <person name="Nemec A."/>
            <person name="Walker B."/>
            <person name="Young S.K."/>
            <person name="Zeng Q."/>
            <person name="Gargeya S."/>
            <person name="Fitzgerald M."/>
            <person name="Haas B."/>
            <person name="Abouelleil A."/>
            <person name="Alvarado L."/>
            <person name="Arachchi H.M."/>
            <person name="Berlin A.M."/>
            <person name="Chapman S.B."/>
            <person name="Dewar J."/>
            <person name="Goldberg J."/>
            <person name="Griggs A."/>
            <person name="Gujja S."/>
            <person name="Hansen M."/>
            <person name="Howarth C."/>
            <person name="Imamovic A."/>
            <person name="Larimer J."/>
            <person name="McCowan C."/>
            <person name="Murphy C."/>
            <person name="Neiman D."/>
            <person name="Pearson M."/>
            <person name="Priest M."/>
            <person name="Roberts A."/>
            <person name="Saif S."/>
            <person name="Shea T."/>
            <person name="Sisk P."/>
            <person name="Sykes S."/>
            <person name="Wortman J."/>
            <person name="Nusbaum C."/>
            <person name="Birren B."/>
        </authorList>
    </citation>
    <scope>NUCLEOTIDE SEQUENCE [LARGE SCALE GENOMIC DNA]</scope>
    <source>
        <strain evidence="2 3">NIPH 991</strain>
    </source>
</reference>
<keyword evidence="1" id="KW-0472">Membrane</keyword>
<proteinExistence type="predicted"/>
<dbReference type="EMBL" id="APPJ01000012">
    <property type="protein sequence ID" value="ENV15878.1"/>
    <property type="molecule type" value="Genomic_DNA"/>
</dbReference>
<accession>N8Y898</accession>
<evidence type="ECO:0000313" key="2">
    <source>
        <dbReference type="EMBL" id="ENV15878.1"/>
    </source>
</evidence>
<feature type="transmembrane region" description="Helical" evidence="1">
    <location>
        <begin position="31"/>
        <end position="48"/>
    </location>
</feature>
<feature type="transmembrane region" description="Helical" evidence="1">
    <location>
        <begin position="90"/>
        <end position="107"/>
    </location>
</feature>
<keyword evidence="3" id="KW-1185">Reference proteome</keyword>
<dbReference type="HOGENOM" id="CLU_926308_0_0_6"/>
<dbReference type="PATRIC" id="fig|1217656.3.peg.2753"/>
<protein>
    <submittedName>
        <fullName evidence="2">Uncharacterized protein</fullName>
    </submittedName>
</protein>
<keyword evidence="1" id="KW-1133">Transmembrane helix</keyword>
<dbReference type="AlphaFoldDB" id="N8Y898"/>
<evidence type="ECO:0000256" key="1">
    <source>
        <dbReference type="SAM" id="Phobius"/>
    </source>
</evidence>
<name>N8Y898_ACIGI</name>
<feature type="transmembrane region" description="Helical" evidence="1">
    <location>
        <begin position="60"/>
        <end position="78"/>
    </location>
</feature>
<dbReference type="RefSeq" id="WP_004821069.1">
    <property type="nucleotide sequence ID" value="NZ_KB849456.1"/>
</dbReference>
<sequence>MNGLNNKNEKNYLKNIYYHLKGLNFDDSMEMNYIFSFLGIILLATGFFKGDSLNDYLDFSFLILGQIILFILIVYNFLRVNPAINKFIELRLTKFFVIFYLTSYLFYSRSQVEIELNNIFEVPGNTFGYSLYFGSIIYFINHFLSYYIYLLYFILFAFFSNRFDFFLNQRHKFTRLQLIFNSENYYFVIAIFLTVVTFSMKENDVSRNALPYKLYIIAKNLDFDVKSKCDQIDSDQSVVYLNANKDRILINNNYSFGDEEIISIYNFMRDKNKDYKEFNNLMNSGGLIFAERSCYINRVP</sequence>
<gene>
    <name evidence="2" type="ORF">F964_02812</name>
</gene>
<feature type="transmembrane region" description="Helical" evidence="1">
    <location>
        <begin position="146"/>
        <end position="163"/>
    </location>
</feature>